<evidence type="ECO:0000313" key="6">
    <source>
        <dbReference type="RefSeq" id="XP_018516968.1"/>
    </source>
</evidence>
<dbReference type="KEGG" id="lcf:108873278"/>
<protein>
    <submittedName>
        <fullName evidence="6">L-rhamnose-binding lectin CSL2</fullName>
    </submittedName>
</protein>
<keyword evidence="1" id="KW-0348">Hemagglutinin</keyword>
<name>A0AAJ7L8U6_LATCA</name>
<reference evidence="6" key="1">
    <citation type="submission" date="2025-08" db="UniProtKB">
        <authorList>
            <consortium name="RefSeq"/>
        </authorList>
    </citation>
    <scope>IDENTIFICATION</scope>
    <source>
        <tissue evidence="6">Brain</tissue>
    </source>
</reference>
<gene>
    <name evidence="6" type="primary">LOC108873278</name>
</gene>
<dbReference type="RefSeq" id="XP_018516968.1">
    <property type="nucleotide sequence ID" value="XM_018661452.2"/>
</dbReference>
<dbReference type="Pfam" id="PF02140">
    <property type="entry name" value="SUEL_Lectin"/>
    <property type="match status" value="1"/>
</dbReference>
<evidence type="ECO:0000256" key="1">
    <source>
        <dbReference type="ARBA" id="ARBA00022546"/>
    </source>
</evidence>
<dbReference type="Proteomes" id="UP000694890">
    <property type="component" value="Linkage group LG6"/>
</dbReference>
<accession>A0AAJ7L8U6</accession>
<evidence type="ECO:0000256" key="2">
    <source>
        <dbReference type="ARBA" id="ARBA00022734"/>
    </source>
</evidence>
<dbReference type="InterPro" id="IPR043159">
    <property type="entry name" value="Lectin_gal-bd_sf"/>
</dbReference>
<evidence type="ECO:0000259" key="4">
    <source>
        <dbReference type="PROSITE" id="PS50228"/>
    </source>
</evidence>
<dbReference type="PROSITE" id="PS50228">
    <property type="entry name" value="SUEL_LECTIN"/>
    <property type="match status" value="1"/>
</dbReference>
<dbReference type="CDD" id="cd22833">
    <property type="entry name" value="Gal_Rha_Lectin_CSL1-2_RBL_SML_rpt1"/>
    <property type="match status" value="1"/>
</dbReference>
<evidence type="ECO:0000313" key="5">
    <source>
        <dbReference type="Proteomes" id="UP000694890"/>
    </source>
</evidence>
<organism evidence="5 6">
    <name type="scientific">Lates calcarifer</name>
    <name type="common">Barramundi</name>
    <name type="synonym">Holocentrus calcarifer</name>
    <dbReference type="NCBI Taxonomy" id="8187"/>
    <lineage>
        <taxon>Eukaryota</taxon>
        <taxon>Metazoa</taxon>
        <taxon>Chordata</taxon>
        <taxon>Craniata</taxon>
        <taxon>Vertebrata</taxon>
        <taxon>Euteleostomi</taxon>
        <taxon>Actinopterygii</taxon>
        <taxon>Neopterygii</taxon>
        <taxon>Teleostei</taxon>
        <taxon>Neoteleostei</taxon>
        <taxon>Acanthomorphata</taxon>
        <taxon>Carangaria</taxon>
        <taxon>Carangaria incertae sedis</taxon>
        <taxon>Centropomidae</taxon>
        <taxon>Lates</taxon>
    </lineage>
</organism>
<proteinExistence type="predicted"/>
<feature type="domain" description="SUEL-type lectin" evidence="4">
    <location>
        <begin position="73"/>
        <end position="155"/>
    </location>
</feature>
<dbReference type="PANTHER" id="PTHR46780">
    <property type="entry name" value="PROTEIN EVA-1"/>
    <property type="match status" value="1"/>
</dbReference>
<evidence type="ECO:0000256" key="3">
    <source>
        <dbReference type="ARBA" id="ARBA00022737"/>
    </source>
</evidence>
<dbReference type="InterPro" id="IPR000922">
    <property type="entry name" value="Lectin_gal-bd_dom"/>
</dbReference>
<dbReference type="Gene3D" id="2.60.120.740">
    <property type="match status" value="1"/>
</dbReference>
<sequence length="165" mass="18070">MAAVEGKADFNSPANIGSSSTMLCFRLSTTLLLAATCLLIGSGFSRAQMSGGYDESTTKRVITCEGPYNIHRLSCETGVIIVQTALYGRADREMCSEGRPAHSLTNTECFQHGTLEVLKKRCDGKKVCELNLNVIQTSDPCFGIYKYLDTTFTCFLANAWTQIQQ</sequence>
<dbReference type="GeneID" id="108873278"/>
<dbReference type="AlphaFoldDB" id="A0AAJ7L8U6"/>
<keyword evidence="2" id="KW-0430">Lectin</keyword>
<keyword evidence="3" id="KW-0677">Repeat</keyword>
<dbReference type="FunFam" id="2.60.120.740:FF:000003">
    <property type="entry name" value="Protein eva-1 homolog C"/>
    <property type="match status" value="1"/>
</dbReference>
<dbReference type="GO" id="GO:0030246">
    <property type="term" value="F:carbohydrate binding"/>
    <property type="evidence" value="ECO:0007669"/>
    <property type="project" value="UniProtKB-KW"/>
</dbReference>